<dbReference type="GO" id="GO:0008973">
    <property type="term" value="F:phosphopentomutase activity"/>
    <property type="evidence" value="ECO:0007669"/>
    <property type="project" value="UniProtKB-EC"/>
</dbReference>
<reference evidence="2" key="1">
    <citation type="submission" date="2020-02" db="EMBL/GenBank/DDBJ databases">
        <authorList>
            <person name="Meier V. D."/>
        </authorList>
    </citation>
    <scope>NUCLEOTIDE SEQUENCE</scope>
    <source>
        <strain evidence="2">AVDCRST_MAG88</strain>
    </source>
</reference>
<feature type="compositionally biased region" description="Low complexity" evidence="1">
    <location>
        <begin position="37"/>
        <end position="48"/>
    </location>
</feature>
<dbReference type="EMBL" id="CADCWM010000857">
    <property type="protein sequence ID" value="CAA9582724.1"/>
    <property type="molecule type" value="Genomic_DNA"/>
</dbReference>
<keyword evidence="2" id="KW-0413">Isomerase</keyword>
<gene>
    <name evidence="2" type="ORF">AVDCRST_MAG88-3547</name>
</gene>
<feature type="non-terminal residue" evidence="2">
    <location>
        <position position="349"/>
    </location>
</feature>
<dbReference type="AlphaFoldDB" id="A0A6J4VN33"/>
<feature type="compositionally biased region" description="Basic and acidic residues" evidence="1">
    <location>
        <begin position="316"/>
        <end position="337"/>
    </location>
</feature>
<feature type="compositionally biased region" description="Basic residues" evidence="1">
    <location>
        <begin position="339"/>
        <end position="349"/>
    </location>
</feature>
<feature type="compositionally biased region" description="Basic and acidic residues" evidence="1">
    <location>
        <begin position="71"/>
        <end position="85"/>
    </location>
</feature>
<dbReference type="EC" id="5.4.2.7" evidence="2"/>
<evidence type="ECO:0000256" key="1">
    <source>
        <dbReference type="SAM" id="MobiDB-lite"/>
    </source>
</evidence>
<feature type="non-terminal residue" evidence="2">
    <location>
        <position position="1"/>
    </location>
</feature>
<feature type="compositionally biased region" description="Pro residues" evidence="1">
    <location>
        <begin position="132"/>
        <end position="147"/>
    </location>
</feature>
<sequence>GSPRPRPRGASLDRTPPSEPRPGRPSRGGLGRRGRDLQGQGHPLGPLGNRRPAGALRLGHLPADGPGLPARVDRRPDPRGRDSGHPWRQARLRHGRHRGARPRARPDRPADRLHLRRQRPADRGPRAGVRPRSPPRSLPGRPPPLRPLPDRPRHRAPLRRLGGGRVPAHRQPPGFRDAPAAGHDPRRLGSGRPLRGHGRQDRRHLRPSRHRARAAPERQRGLPPCCARRLPRLARWRPGLRQPGRLRFRVRPPPRRAGLRRRAGSLRRAPASDPRRPSTGRPLPRHRGPRQRPDLAGHRSHARASPDPGLWACNRPRPDRPARELGRYRGERDEASRRPVARRRHALAL</sequence>
<name>A0A6J4VN33_9BACT</name>
<feature type="compositionally biased region" description="Basic and acidic residues" evidence="1">
    <location>
        <begin position="104"/>
        <end position="125"/>
    </location>
</feature>
<accession>A0A6J4VN33</accession>
<evidence type="ECO:0000313" key="2">
    <source>
        <dbReference type="EMBL" id="CAA9582724.1"/>
    </source>
</evidence>
<feature type="region of interest" description="Disordered" evidence="1">
    <location>
        <begin position="1"/>
        <end position="226"/>
    </location>
</feature>
<proteinExistence type="predicted"/>
<protein>
    <submittedName>
        <fullName evidence="2">Phosphopentomutase</fullName>
        <ecNumber evidence="2">5.4.2.7</ecNumber>
    </submittedName>
</protein>
<feature type="compositionally biased region" description="Basic residues" evidence="1">
    <location>
        <begin position="88"/>
        <end position="103"/>
    </location>
</feature>
<organism evidence="2">
    <name type="scientific">uncultured Thermomicrobiales bacterium</name>
    <dbReference type="NCBI Taxonomy" id="1645740"/>
    <lineage>
        <taxon>Bacteria</taxon>
        <taxon>Pseudomonadati</taxon>
        <taxon>Thermomicrobiota</taxon>
        <taxon>Thermomicrobia</taxon>
        <taxon>Thermomicrobiales</taxon>
        <taxon>environmental samples</taxon>
    </lineage>
</organism>
<feature type="compositionally biased region" description="Basic residues" evidence="1">
    <location>
        <begin position="194"/>
        <end position="213"/>
    </location>
</feature>
<feature type="compositionally biased region" description="Basic residues" evidence="1">
    <location>
        <begin position="244"/>
        <end position="265"/>
    </location>
</feature>
<feature type="region of interest" description="Disordered" evidence="1">
    <location>
        <begin position="244"/>
        <end position="349"/>
    </location>
</feature>